<dbReference type="Proteomes" id="UP001161388">
    <property type="component" value="Unassembled WGS sequence"/>
</dbReference>
<feature type="region of interest" description="Disordered" evidence="4">
    <location>
        <begin position="608"/>
        <end position="635"/>
    </location>
</feature>
<feature type="transmembrane region" description="Helical" evidence="5">
    <location>
        <begin position="35"/>
        <end position="51"/>
    </location>
</feature>
<feature type="compositionally biased region" description="Polar residues" evidence="4">
    <location>
        <begin position="623"/>
        <end position="635"/>
    </location>
</feature>
<dbReference type="InterPro" id="IPR000700">
    <property type="entry name" value="PAS-assoc_C"/>
</dbReference>
<dbReference type="CDD" id="cd00130">
    <property type="entry name" value="PAS"/>
    <property type="match status" value="1"/>
</dbReference>
<feature type="transmembrane region" description="Helical" evidence="5">
    <location>
        <begin position="135"/>
        <end position="154"/>
    </location>
</feature>
<keyword evidence="5" id="KW-0472">Membrane</keyword>
<dbReference type="InterPro" id="IPR000014">
    <property type="entry name" value="PAS"/>
</dbReference>
<dbReference type="SUPFAM" id="SSF47384">
    <property type="entry name" value="Homodimeric domain of signal transducing histidine kinase"/>
    <property type="match status" value="1"/>
</dbReference>
<dbReference type="PANTHER" id="PTHR43065">
    <property type="entry name" value="SENSOR HISTIDINE KINASE"/>
    <property type="match status" value="1"/>
</dbReference>
<evidence type="ECO:0000313" key="9">
    <source>
        <dbReference type="Proteomes" id="UP001161388"/>
    </source>
</evidence>
<evidence type="ECO:0000256" key="1">
    <source>
        <dbReference type="ARBA" id="ARBA00000085"/>
    </source>
</evidence>
<accession>A0ABQ5VLR7</accession>
<dbReference type="InterPro" id="IPR004358">
    <property type="entry name" value="Sig_transdc_His_kin-like_C"/>
</dbReference>
<reference evidence="8" key="1">
    <citation type="journal article" date="2014" name="Int. J. Syst. Evol. Microbiol.">
        <title>Complete genome of a new Firmicutes species belonging to the dominant human colonic microbiota ('Ruminococcus bicirculans') reveals two chromosomes and a selective capacity to utilize plant glucans.</title>
        <authorList>
            <consortium name="NISC Comparative Sequencing Program"/>
            <person name="Wegmann U."/>
            <person name="Louis P."/>
            <person name="Goesmann A."/>
            <person name="Henrissat B."/>
            <person name="Duncan S.H."/>
            <person name="Flint H.J."/>
        </authorList>
    </citation>
    <scope>NUCLEOTIDE SEQUENCE</scope>
    <source>
        <strain evidence="8">NBRC 109915</strain>
    </source>
</reference>
<gene>
    <name evidence="8" type="ORF">GCM10007927_29000</name>
</gene>
<dbReference type="Pfam" id="PF00512">
    <property type="entry name" value="HisKA"/>
    <property type="match status" value="1"/>
</dbReference>
<dbReference type="PANTHER" id="PTHR43065:SF49">
    <property type="entry name" value="HISTIDINE KINASE"/>
    <property type="match status" value="1"/>
</dbReference>
<name>A0ABQ5VLR7_9RHOB</name>
<dbReference type="InterPro" id="IPR013655">
    <property type="entry name" value="PAS_fold_3"/>
</dbReference>
<dbReference type="Gene3D" id="2.10.70.100">
    <property type="match status" value="1"/>
</dbReference>
<dbReference type="Gene3D" id="3.30.450.20">
    <property type="entry name" value="PAS domain"/>
    <property type="match status" value="1"/>
</dbReference>
<dbReference type="PROSITE" id="PS50113">
    <property type="entry name" value="PAC"/>
    <property type="match status" value="1"/>
</dbReference>
<dbReference type="InterPro" id="IPR001610">
    <property type="entry name" value="PAC"/>
</dbReference>
<dbReference type="Pfam" id="PF02518">
    <property type="entry name" value="HATPase_c"/>
    <property type="match status" value="1"/>
</dbReference>
<evidence type="ECO:0000313" key="8">
    <source>
        <dbReference type="EMBL" id="GLQ28097.1"/>
    </source>
</evidence>
<dbReference type="CDD" id="cd00082">
    <property type="entry name" value="HisKA"/>
    <property type="match status" value="1"/>
</dbReference>
<dbReference type="InterPro" id="IPR005467">
    <property type="entry name" value="His_kinase_dom"/>
</dbReference>
<dbReference type="InterPro" id="IPR036890">
    <property type="entry name" value="HATPase_C_sf"/>
</dbReference>
<keyword evidence="5" id="KW-0812">Transmembrane</keyword>
<dbReference type="PROSITE" id="PS50109">
    <property type="entry name" value="HIS_KIN"/>
    <property type="match status" value="1"/>
</dbReference>
<dbReference type="EC" id="2.7.13.3" evidence="2"/>
<evidence type="ECO:0000259" key="6">
    <source>
        <dbReference type="PROSITE" id="PS50109"/>
    </source>
</evidence>
<dbReference type="SMART" id="SM00388">
    <property type="entry name" value="HisKA"/>
    <property type="match status" value="1"/>
</dbReference>
<keyword evidence="5" id="KW-1133">Transmembrane helix</keyword>
<dbReference type="SMART" id="SM00387">
    <property type="entry name" value="HATPase_c"/>
    <property type="match status" value="1"/>
</dbReference>
<feature type="transmembrane region" description="Helical" evidence="5">
    <location>
        <begin position="6"/>
        <end position="23"/>
    </location>
</feature>
<dbReference type="SMART" id="SM00086">
    <property type="entry name" value="PAC"/>
    <property type="match status" value="1"/>
</dbReference>
<evidence type="ECO:0000256" key="2">
    <source>
        <dbReference type="ARBA" id="ARBA00012438"/>
    </source>
</evidence>
<feature type="domain" description="Histidine kinase" evidence="6">
    <location>
        <begin position="383"/>
        <end position="606"/>
    </location>
</feature>
<sequence length="635" mass="68888">MIISILRNLVFLAFAGLGAYAIFSNGTLSRDRFHRQIIVGLLMGVTVYLISSNPFVFEGAQIPLDAKAGLLVYAGYLGGALGGLIAAACGAVARLDIGGPNVWLGTFLYGLFALFGAGVARTIPSPVWPVVPLKATFLLIIGTAVLQFTPAPFVRWNEDEGQNFTLATAGTALVVVSAFSAIAMSFVIHWAYTTAAPARQNSEIRQRLRNWTTAANNTGPIKAVLGLQENPAFPIEIDLAEARLNTATRIAGIGFYTFNADTRECVFCSERHAAHFGLTPMEFQTKHRGPALYLGHIHTDDRQIVLDAHQQASRGHPQTYEYRAFHQMGGIRYIRQIEEPVHNENGQIVEYIGTSLDITHLRQTEMRLRQTQRIEAIGAHTNGIAHDFNNLLTVILGSLEIWLEKGKGSQGEKLISSARKAALRGAELTKNLLRFAQDEPPPLLRLNLNELIGSTLSWTAGVLPATITLETSLFARLWDIETDPVSAENAILNLILNARDAMPDGGTIRIETANLKVTPGETSRQPTDIGPGHYVVLTVGDTGHGIAADKIKQIFEPFYTDKPRGNGSGLGLCMVKRCVDQSGGVILLNSEVGKGTTFRLYFNAKSTKAAPAEKEPVKATGAQVPQTNQTEEADS</sequence>
<dbReference type="PRINTS" id="PR00344">
    <property type="entry name" value="BCTRLSENSOR"/>
</dbReference>
<evidence type="ECO:0000256" key="4">
    <source>
        <dbReference type="SAM" id="MobiDB-lite"/>
    </source>
</evidence>
<protein>
    <recommendedName>
        <fullName evidence="2">histidine kinase</fullName>
        <ecNumber evidence="2">2.7.13.3</ecNumber>
    </recommendedName>
</protein>
<dbReference type="InterPro" id="IPR003661">
    <property type="entry name" value="HisK_dim/P_dom"/>
</dbReference>
<dbReference type="SUPFAM" id="SSF55785">
    <property type="entry name" value="PYP-like sensor domain (PAS domain)"/>
    <property type="match status" value="1"/>
</dbReference>
<dbReference type="SUPFAM" id="SSF55874">
    <property type="entry name" value="ATPase domain of HSP90 chaperone/DNA topoisomerase II/histidine kinase"/>
    <property type="match status" value="1"/>
</dbReference>
<dbReference type="InterPro" id="IPR003594">
    <property type="entry name" value="HATPase_dom"/>
</dbReference>
<dbReference type="Pfam" id="PF08447">
    <property type="entry name" value="PAS_3"/>
    <property type="match status" value="1"/>
</dbReference>
<feature type="transmembrane region" description="Helical" evidence="5">
    <location>
        <begin position="166"/>
        <end position="192"/>
    </location>
</feature>
<evidence type="ECO:0000256" key="3">
    <source>
        <dbReference type="ARBA" id="ARBA00022553"/>
    </source>
</evidence>
<feature type="domain" description="PAC" evidence="7">
    <location>
        <begin position="318"/>
        <end position="370"/>
    </location>
</feature>
<keyword evidence="9" id="KW-1185">Reference proteome</keyword>
<proteinExistence type="predicted"/>
<feature type="transmembrane region" description="Helical" evidence="5">
    <location>
        <begin position="71"/>
        <end position="95"/>
    </location>
</feature>
<evidence type="ECO:0000259" key="7">
    <source>
        <dbReference type="PROSITE" id="PS50113"/>
    </source>
</evidence>
<comment type="caution">
    <text evidence="8">The sequence shown here is derived from an EMBL/GenBank/DDBJ whole genome shotgun (WGS) entry which is preliminary data.</text>
</comment>
<dbReference type="Gene3D" id="1.10.287.130">
    <property type="match status" value="1"/>
</dbReference>
<dbReference type="InterPro" id="IPR035965">
    <property type="entry name" value="PAS-like_dom_sf"/>
</dbReference>
<keyword evidence="3" id="KW-0597">Phosphoprotein</keyword>
<dbReference type="InterPro" id="IPR036097">
    <property type="entry name" value="HisK_dim/P_sf"/>
</dbReference>
<organism evidence="8 9">
    <name type="scientific">Sulfitobacter pacificus</name>
    <dbReference type="NCBI Taxonomy" id="1499314"/>
    <lineage>
        <taxon>Bacteria</taxon>
        <taxon>Pseudomonadati</taxon>
        <taxon>Pseudomonadota</taxon>
        <taxon>Alphaproteobacteria</taxon>
        <taxon>Rhodobacterales</taxon>
        <taxon>Roseobacteraceae</taxon>
        <taxon>Sulfitobacter</taxon>
    </lineage>
</organism>
<dbReference type="EMBL" id="BSNL01000001">
    <property type="protein sequence ID" value="GLQ28097.1"/>
    <property type="molecule type" value="Genomic_DNA"/>
</dbReference>
<evidence type="ECO:0000256" key="5">
    <source>
        <dbReference type="SAM" id="Phobius"/>
    </source>
</evidence>
<comment type="catalytic activity">
    <reaction evidence="1">
        <text>ATP + protein L-histidine = ADP + protein N-phospho-L-histidine.</text>
        <dbReference type="EC" id="2.7.13.3"/>
    </reaction>
</comment>
<reference evidence="8" key="2">
    <citation type="submission" date="2023-01" db="EMBL/GenBank/DDBJ databases">
        <title>Draft genome sequence of Sulfitobacter pacificus strain NBRC 109915.</title>
        <authorList>
            <person name="Sun Q."/>
            <person name="Mori K."/>
        </authorList>
    </citation>
    <scope>NUCLEOTIDE SEQUENCE</scope>
    <source>
        <strain evidence="8">NBRC 109915</strain>
    </source>
</reference>
<dbReference type="Gene3D" id="3.30.565.10">
    <property type="entry name" value="Histidine kinase-like ATPase, C-terminal domain"/>
    <property type="match status" value="1"/>
</dbReference>
<feature type="transmembrane region" description="Helical" evidence="5">
    <location>
        <begin position="102"/>
        <end position="123"/>
    </location>
</feature>